<dbReference type="EMBL" id="VIGX01000003">
    <property type="protein sequence ID" value="TWS29462.1"/>
    <property type="molecule type" value="Genomic_DNA"/>
</dbReference>
<dbReference type="PANTHER" id="PTHR30411:SF1">
    <property type="entry name" value="CYTOPLASMIC PROTEIN"/>
    <property type="match status" value="1"/>
</dbReference>
<dbReference type="Gene3D" id="3.90.960.10">
    <property type="entry name" value="YbaK/aminoacyl-tRNA synthetase-associated domain"/>
    <property type="match status" value="1"/>
</dbReference>
<keyword evidence="3" id="KW-1185">Reference proteome</keyword>
<dbReference type="Pfam" id="PF04073">
    <property type="entry name" value="tRNA_edit"/>
    <property type="match status" value="1"/>
</dbReference>
<evidence type="ECO:0000259" key="1">
    <source>
        <dbReference type="Pfam" id="PF04073"/>
    </source>
</evidence>
<proteinExistence type="predicted"/>
<gene>
    <name evidence="2" type="ORF">FK530_07965</name>
</gene>
<dbReference type="CDD" id="cd04332">
    <property type="entry name" value="YbaK_like"/>
    <property type="match status" value="1"/>
</dbReference>
<reference evidence="2 3" key="1">
    <citation type="submission" date="2019-06" db="EMBL/GenBank/DDBJ databases">
        <title>Tsukamurella conjunctivitidis sp. nov., Tsukamurella assacharolytica sp. nov. and Tsukamurella sputae sp. nov. isolated from patients with conjunctivitis, bacteraemia (lymphoma) and respiratory infection (sputum) in Hong Kong.</title>
        <authorList>
            <person name="Teng J.L.L."/>
            <person name="Lee H.H."/>
            <person name="Fong J.Y.H."/>
            <person name="Fok K.M.N."/>
            <person name="Lau S.K.P."/>
            <person name="Woo P.C.Y."/>
        </authorList>
    </citation>
    <scope>NUCLEOTIDE SEQUENCE [LARGE SCALE GENOMIC DNA]</scope>
    <source>
        <strain evidence="2 3">HKU72</strain>
    </source>
</reference>
<accession>A0A5C5S3D5</accession>
<protein>
    <submittedName>
        <fullName evidence="2">YbaK/EbsC family protein</fullName>
    </submittedName>
</protein>
<sequence>MDRALAGDRGLVSDAGLERMRADAAARGLTVTVRTRPAARSLEEAAALMDLPPSQLVKSLVVRRGEGDYLFALVPGDRSIAWPKLRAVVGVNRLAMPPADEALAATGYERGTITPVGAQGEWPVYVDERIPGATVALGAGAHGHSAIVDADALIAAYGATVADISD</sequence>
<dbReference type="PANTHER" id="PTHR30411">
    <property type="entry name" value="CYTOPLASMIC PROTEIN"/>
    <property type="match status" value="1"/>
</dbReference>
<comment type="caution">
    <text evidence="2">The sequence shown here is derived from an EMBL/GenBank/DDBJ whole genome shotgun (WGS) entry which is preliminary data.</text>
</comment>
<organism evidence="2 3">
    <name type="scientific">Tsukamurella conjunctivitidis</name>
    <dbReference type="NCBI Taxonomy" id="2592068"/>
    <lineage>
        <taxon>Bacteria</taxon>
        <taxon>Bacillati</taxon>
        <taxon>Actinomycetota</taxon>
        <taxon>Actinomycetes</taxon>
        <taxon>Mycobacteriales</taxon>
        <taxon>Tsukamurellaceae</taxon>
        <taxon>Tsukamurella</taxon>
    </lineage>
</organism>
<dbReference type="SUPFAM" id="SSF55826">
    <property type="entry name" value="YbaK/ProRS associated domain"/>
    <property type="match status" value="1"/>
</dbReference>
<name>A0A5C5S3D5_9ACTN</name>
<dbReference type="AlphaFoldDB" id="A0A5C5S3D5"/>
<evidence type="ECO:0000313" key="3">
    <source>
        <dbReference type="Proteomes" id="UP000319375"/>
    </source>
</evidence>
<feature type="domain" description="YbaK/aminoacyl-tRNA synthetase-associated" evidence="1">
    <location>
        <begin position="37"/>
        <end position="154"/>
    </location>
</feature>
<dbReference type="Proteomes" id="UP000319375">
    <property type="component" value="Unassembled WGS sequence"/>
</dbReference>
<dbReference type="InterPro" id="IPR007214">
    <property type="entry name" value="YbaK/aa-tRNA-synth-assoc-dom"/>
</dbReference>
<dbReference type="InterPro" id="IPR036754">
    <property type="entry name" value="YbaK/aa-tRNA-synt-asso_dom_sf"/>
</dbReference>
<dbReference type="GO" id="GO:0002161">
    <property type="term" value="F:aminoacyl-tRNA deacylase activity"/>
    <property type="evidence" value="ECO:0007669"/>
    <property type="project" value="InterPro"/>
</dbReference>
<dbReference type="OrthoDB" id="9796920at2"/>
<evidence type="ECO:0000313" key="2">
    <source>
        <dbReference type="EMBL" id="TWS29462.1"/>
    </source>
</evidence>